<keyword evidence="1" id="KW-0479">Metal-binding</keyword>
<dbReference type="SMART" id="SM00184">
    <property type="entry name" value="RING"/>
    <property type="match status" value="2"/>
</dbReference>
<dbReference type="GO" id="GO:0008270">
    <property type="term" value="F:zinc ion binding"/>
    <property type="evidence" value="ECO:0007669"/>
    <property type="project" value="UniProtKB-KW"/>
</dbReference>
<feature type="compositionally biased region" description="Low complexity" evidence="2">
    <location>
        <begin position="191"/>
        <end position="213"/>
    </location>
</feature>
<dbReference type="SUPFAM" id="SSF57903">
    <property type="entry name" value="FYVE/PHD zinc finger"/>
    <property type="match status" value="1"/>
</dbReference>
<feature type="compositionally biased region" description="Pro residues" evidence="2">
    <location>
        <begin position="410"/>
        <end position="430"/>
    </location>
</feature>
<dbReference type="PROSITE" id="PS50089">
    <property type="entry name" value="ZF_RING_2"/>
    <property type="match status" value="1"/>
</dbReference>
<comment type="caution">
    <text evidence="4">The sequence shown here is derived from an EMBL/GenBank/DDBJ whole genome shotgun (WGS) entry which is preliminary data.</text>
</comment>
<dbReference type="GeneID" id="39591408"/>
<keyword evidence="1" id="KW-0862">Zinc</keyword>
<feature type="region of interest" description="Disordered" evidence="2">
    <location>
        <begin position="369"/>
        <end position="432"/>
    </location>
</feature>
<dbReference type="InterPro" id="IPR001841">
    <property type="entry name" value="Znf_RING"/>
</dbReference>
<keyword evidence="1" id="KW-0863">Zinc-finger</keyword>
<evidence type="ECO:0000256" key="2">
    <source>
        <dbReference type="SAM" id="MobiDB-lite"/>
    </source>
</evidence>
<dbReference type="InterPro" id="IPR013083">
    <property type="entry name" value="Znf_RING/FYVE/PHD"/>
</dbReference>
<evidence type="ECO:0000256" key="1">
    <source>
        <dbReference type="PROSITE-ProRule" id="PRU00175"/>
    </source>
</evidence>
<dbReference type="STRING" id="105984.A0A427XWP5"/>
<evidence type="ECO:0000313" key="5">
    <source>
        <dbReference type="Proteomes" id="UP000279236"/>
    </source>
</evidence>
<dbReference type="PANTHER" id="PTHR14879">
    <property type="entry name" value="CASPASE REGULATOR, RING FINGER DOMAIN-CONTAINING"/>
    <property type="match status" value="1"/>
</dbReference>
<evidence type="ECO:0000313" key="4">
    <source>
        <dbReference type="EMBL" id="RSH83201.1"/>
    </source>
</evidence>
<feature type="compositionally biased region" description="Pro residues" evidence="2">
    <location>
        <begin position="268"/>
        <end position="281"/>
    </location>
</feature>
<dbReference type="InterPro" id="IPR011011">
    <property type="entry name" value="Znf_FYVE_PHD"/>
</dbReference>
<name>A0A427XWP5_9TREE</name>
<feature type="compositionally biased region" description="Low complexity" evidence="2">
    <location>
        <begin position="241"/>
        <end position="255"/>
    </location>
</feature>
<dbReference type="EMBL" id="RSCE01000004">
    <property type="protein sequence ID" value="RSH83201.1"/>
    <property type="molecule type" value="Genomic_DNA"/>
</dbReference>
<dbReference type="PANTHER" id="PTHR14879:SF5">
    <property type="entry name" value="RING-TYPE DOMAIN-CONTAINING PROTEIN"/>
    <property type="match status" value="1"/>
</dbReference>
<feature type="compositionally biased region" description="Low complexity" evidence="2">
    <location>
        <begin position="369"/>
        <end position="379"/>
    </location>
</feature>
<evidence type="ECO:0000259" key="3">
    <source>
        <dbReference type="PROSITE" id="PS50089"/>
    </source>
</evidence>
<gene>
    <name evidence="4" type="ORF">EHS24_006865</name>
</gene>
<dbReference type="OrthoDB" id="3045089at2759"/>
<organism evidence="4 5">
    <name type="scientific">Apiotrichum porosum</name>
    <dbReference type="NCBI Taxonomy" id="105984"/>
    <lineage>
        <taxon>Eukaryota</taxon>
        <taxon>Fungi</taxon>
        <taxon>Dikarya</taxon>
        <taxon>Basidiomycota</taxon>
        <taxon>Agaricomycotina</taxon>
        <taxon>Tremellomycetes</taxon>
        <taxon>Trichosporonales</taxon>
        <taxon>Trichosporonaceae</taxon>
        <taxon>Apiotrichum</taxon>
    </lineage>
</organism>
<feature type="region of interest" description="Disordered" evidence="2">
    <location>
        <begin position="179"/>
        <end position="281"/>
    </location>
</feature>
<dbReference type="CDD" id="cd00065">
    <property type="entry name" value="FYVE_like_SF"/>
    <property type="match status" value="1"/>
</dbReference>
<dbReference type="Gene3D" id="3.30.40.10">
    <property type="entry name" value="Zinc/RING finger domain, C3HC4 (zinc finger)"/>
    <property type="match status" value="2"/>
</dbReference>
<feature type="compositionally biased region" description="Gly residues" evidence="2">
    <location>
        <begin position="380"/>
        <end position="390"/>
    </location>
</feature>
<dbReference type="AlphaFoldDB" id="A0A427XWP5"/>
<feature type="domain" description="RING-type" evidence="3">
    <location>
        <begin position="439"/>
        <end position="478"/>
    </location>
</feature>
<dbReference type="Proteomes" id="UP000279236">
    <property type="component" value="Unassembled WGS sequence"/>
</dbReference>
<protein>
    <recommendedName>
        <fullName evidence="3">RING-type domain-containing protein</fullName>
    </recommendedName>
</protein>
<feature type="compositionally biased region" description="Low complexity" evidence="2">
    <location>
        <begin position="221"/>
        <end position="233"/>
    </location>
</feature>
<sequence>MSSGATQPPRGIPILSGPPPVVESSACRQCGRDFNPLWRRGKNCGHCGYEYCSTCIDDGQALMPRRNGASQRPRGGADGVFSEIRDAFMGPSETAAAPGYDVEPVCFHCLAMLQVTAAPLDMLRSLPIKRLKEYLTAYDIKTVALKEKEDVVQAAFRARNPNTGCLAPEHESFYRRRSVPKLGQPVPPPGHSQQQQQRQRPPPQQQQQNANGRRPPPPTYAQRGQQPQSQQQNRPPPPAQARPQAQQTRPQAQQTRPPPATGSRATPAPAPKPAPRAPPPPVPTIHSLVALPNSYLASLSIGTLKAILFQNHVQVDFKQVLEKEELISRVNELVVDERKRLERQRVTEEREAEEARLAAEAKKAKELAAARAAEAEASGNGNGSGDGAAGASGTPGTPSDGLGGDGTPTNPSPQPPSPLPAAERPPPTGPQPDMDRGLCVVCQDEEATLAVVDCGHLAMCQHCSDLIMATSRECPLCRTRIVTPQRLIRIYRV</sequence>
<dbReference type="SUPFAM" id="SSF57850">
    <property type="entry name" value="RING/U-box"/>
    <property type="match status" value="1"/>
</dbReference>
<dbReference type="InterPro" id="IPR051728">
    <property type="entry name" value="RING-FYVE_E3_ubiquitin-ligase"/>
</dbReference>
<reference evidence="4 5" key="1">
    <citation type="submission" date="2018-11" db="EMBL/GenBank/DDBJ databases">
        <title>Genome sequence of Apiotrichum porosum DSM 27194.</title>
        <authorList>
            <person name="Aliyu H."/>
            <person name="Gorte O."/>
            <person name="Ochsenreither K."/>
        </authorList>
    </citation>
    <scope>NUCLEOTIDE SEQUENCE [LARGE SCALE GENOMIC DNA]</scope>
    <source>
        <strain evidence="4 5">DSM 27194</strain>
    </source>
</reference>
<keyword evidence="5" id="KW-1185">Reference proteome</keyword>
<proteinExistence type="predicted"/>
<accession>A0A427XWP5</accession>
<dbReference type="RefSeq" id="XP_028477153.1">
    <property type="nucleotide sequence ID" value="XM_028622261.1"/>
</dbReference>
<dbReference type="Pfam" id="PF13920">
    <property type="entry name" value="zf-C3HC4_3"/>
    <property type="match status" value="1"/>
</dbReference>